<dbReference type="PANTHER" id="PTHR46656">
    <property type="entry name" value="PUTATIVE-RELATED"/>
    <property type="match status" value="1"/>
</dbReference>
<evidence type="ECO:0000313" key="3">
    <source>
        <dbReference type="Proteomes" id="UP000641954"/>
    </source>
</evidence>
<proteinExistence type="predicted"/>
<reference evidence="2 3" key="1">
    <citation type="journal article" date="2020" name="ISME J.">
        <title>Comparative genomics reveals insights into cyanobacterial evolution and habitat adaptation.</title>
        <authorList>
            <person name="Chen M.Y."/>
            <person name="Teng W.K."/>
            <person name="Zhao L."/>
            <person name="Hu C.X."/>
            <person name="Zhou Y.K."/>
            <person name="Han B.P."/>
            <person name="Song L.R."/>
            <person name="Shu W.S."/>
        </authorList>
    </citation>
    <scope>NUCLEOTIDE SEQUENCE [LARGE SCALE GENOMIC DNA]</scope>
    <source>
        <strain evidence="2 3">FACHB-1370</strain>
    </source>
</reference>
<organism evidence="2 3">
    <name type="scientific">Planktothricoides raciborskii FACHB-1370</name>
    <dbReference type="NCBI Taxonomy" id="2949576"/>
    <lineage>
        <taxon>Bacteria</taxon>
        <taxon>Bacillati</taxon>
        <taxon>Cyanobacteriota</taxon>
        <taxon>Cyanophyceae</taxon>
        <taxon>Oscillatoriophycideae</taxon>
        <taxon>Oscillatoriales</taxon>
        <taxon>Oscillatoriaceae</taxon>
        <taxon>Planktothricoides</taxon>
    </lineage>
</organism>
<dbReference type="Proteomes" id="UP000641954">
    <property type="component" value="Unassembled WGS sequence"/>
</dbReference>
<dbReference type="CDD" id="cd03801">
    <property type="entry name" value="GT4_PimA-like"/>
    <property type="match status" value="1"/>
</dbReference>
<dbReference type="EMBL" id="JACJSK010000024">
    <property type="protein sequence ID" value="MBD2545546.1"/>
    <property type="molecule type" value="Genomic_DNA"/>
</dbReference>
<feature type="domain" description="Glycosyl transferase family 1" evidence="1">
    <location>
        <begin position="152"/>
        <end position="293"/>
    </location>
</feature>
<comment type="caution">
    <text evidence="2">The sequence shown here is derived from an EMBL/GenBank/DDBJ whole genome shotgun (WGS) entry which is preliminary data.</text>
</comment>
<sequence>MVNQFQLLEMCDRPEVEIFHRDIPYLRSHWQPVAELFEPVAAQKIQQIPPPPPETVDAILRIAIPYNLKPGNAKKTCVFCTTEAGIVTKSMLSGICANSITEALENSDVTIITPSHWSRQGFLRSGVEANRVVVVPHGVDNNLYKPLPEDQRKALRQQLSIADKFVFLNIGILSDNKGIRLLLKAFATVVDKYPQARLVLKGADSLFASRQFFTDSAKAVLTEAEAAKVESRLAYIDKTLSISEMIRLYQAADIYLSPYLAEGFNLPVLEAAACGLPVLCTQGGPTDDFTRPEFALGISSHLQPINVGEETVFLLVPNLDHLIEQMAWAIAHPEFRINARKFAEKFIGEHFTWNRVVDRLLNVLTGD</sequence>
<name>A0ABR8EFC3_9CYAN</name>
<accession>A0ABR8EFC3</accession>
<protein>
    <submittedName>
        <fullName evidence="2">Glycosyltransferase family 4 protein</fullName>
    </submittedName>
</protein>
<evidence type="ECO:0000313" key="2">
    <source>
        <dbReference type="EMBL" id="MBD2545546.1"/>
    </source>
</evidence>
<dbReference type="PANTHER" id="PTHR46656:SF3">
    <property type="entry name" value="PUTATIVE-RELATED"/>
    <property type="match status" value="1"/>
</dbReference>
<evidence type="ECO:0000259" key="1">
    <source>
        <dbReference type="Pfam" id="PF00534"/>
    </source>
</evidence>
<dbReference type="Gene3D" id="3.40.50.2000">
    <property type="entry name" value="Glycogen Phosphorylase B"/>
    <property type="match status" value="1"/>
</dbReference>
<dbReference type="Pfam" id="PF00534">
    <property type="entry name" value="Glycos_transf_1"/>
    <property type="match status" value="1"/>
</dbReference>
<dbReference type="SUPFAM" id="SSF53756">
    <property type="entry name" value="UDP-Glycosyltransferase/glycogen phosphorylase"/>
    <property type="match status" value="1"/>
</dbReference>
<dbReference type="InterPro" id="IPR001296">
    <property type="entry name" value="Glyco_trans_1"/>
</dbReference>
<gene>
    <name evidence="2" type="ORF">H6G72_17245</name>
</gene>
<keyword evidence="3" id="KW-1185">Reference proteome</keyword>